<reference evidence="2 3" key="1">
    <citation type="submission" date="2017-12" db="EMBL/GenBank/DDBJ databases">
        <title>Gene loss provides genomic basis for host adaptation in cereal stripe rust fungi.</title>
        <authorList>
            <person name="Xia C."/>
        </authorList>
    </citation>
    <scope>NUCLEOTIDE SEQUENCE [LARGE SCALE GENOMIC DNA]</scope>
    <source>
        <strain evidence="2 3">93TX-2</strain>
    </source>
</reference>
<organism evidence="2 3">
    <name type="scientific">Puccinia striiformis</name>
    <dbReference type="NCBI Taxonomy" id="27350"/>
    <lineage>
        <taxon>Eukaryota</taxon>
        <taxon>Fungi</taxon>
        <taxon>Dikarya</taxon>
        <taxon>Basidiomycota</taxon>
        <taxon>Pucciniomycotina</taxon>
        <taxon>Pucciniomycetes</taxon>
        <taxon>Pucciniales</taxon>
        <taxon>Pucciniaceae</taxon>
        <taxon>Puccinia</taxon>
    </lineage>
</organism>
<gene>
    <name evidence="2" type="ORF">PSHT_13943</name>
</gene>
<dbReference type="EMBL" id="PKSM01000293">
    <property type="protein sequence ID" value="POV98654.1"/>
    <property type="molecule type" value="Genomic_DNA"/>
</dbReference>
<sequence>MNLNSQQNDTSTLSPFVERTRSQTNVARTQTRDEHPSLSMGWISLDVLLVKTLQSDEPGKRYSKLINPHLQNK</sequence>
<reference evidence="3" key="2">
    <citation type="journal article" date="2018" name="BMC Genomics">
        <title>Genomic insights into host adaptation between the wheat stripe rust pathogen (Puccinia striiformis f. sp. tritici) and the barley stripe rust pathogen (Puccinia striiformis f. sp. hordei).</title>
        <authorList>
            <person name="Xia C."/>
            <person name="Wang M."/>
            <person name="Yin C."/>
            <person name="Cornejo O.E."/>
            <person name="Hulbert S.H."/>
            <person name="Chen X."/>
        </authorList>
    </citation>
    <scope>NUCLEOTIDE SEQUENCE [LARGE SCALE GENOMIC DNA]</scope>
    <source>
        <strain evidence="3">93TX-2</strain>
    </source>
</reference>
<protein>
    <submittedName>
        <fullName evidence="2">Uncharacterized protein</fullName>
    </submittedName>
</protein>
<proteinExistence type="predicted"/>
<accession>A0A2S4UNG4</accession>
<name>A0A2S4UNG4_9BASI</name>
<evidence type="ECO:0000313" key="3">
    <source>
        <dbReference type="Proteomes" id="UP000238274"/>
    </source>
</evidence>
<dbReference type="VEuPathDB" id="FungiDB:PSHT_13943"/>
<keyword evidence="3" id="KW-1185">Reference proteome</keyword>
<feature type="compositionally biased region" description="Polar residues" evidence="1">
    <location>
        <begin position="1"/>
        <end position="14"/>
    </location>
</feature>
<dbReference type="Proteomes" id="UP000238274">
    <property type="component" value="Unassembled WGS sequence"/>
</dbReference>
<dbReference type="AlphaFoldDB" id="A0A2S4UNG4"/>
<evidence type="ECO:0000313" key="2">
    <source>
        <dbReference type="EMBL" id="POV98654.1"/>
    </source>
</evidence>
<comment type="caution">
    <text evidence="2">The sequence shown here is derived from an EMBL/GenBank/DDBJ whole genome shotgun (WGS) entry which is preliminary data.</text>
</comment>
<feature type="region of interest" description="Disordered" evidence="1">
    <location>
        <begin position="1"/>
        <end position="35"/>
    </location>
</feature>
<reference evidence="3" key="3">
    <citation type="journal article" date="2018" name="Mol. Plant Microbe Interact.">
        <title>Genome sequence resources for the wheat stripe rust pathogen (Puccinia striiformis f. sp. tritici) and the barley stripe rust pathogen (Puccinia striiformis f. sp. hordei).</title>
        <authorList>
            <person name="Xia C."/>
            <person name="Wang M."/>
            <person name="Yin C."/>
            <person name="Cornejo O.E."/>
            <person name="Hulbert S.H."/>
            <person name="Chen X."/>
        </authorList>
    </citation>
    <scope>NUCLEOTIDE SEQUENCE [LARGE SCALE GENOMIC DNA]</scope>
    <source>
        <strain evidence="3">93TX-2</strain>
    </source>
</reference>
<evidence type="ECO:0000256" key="1">
    <source>
        <dbReference type="SAM" id="MobiDB-lite"/>
    </source>
</evidence>